<dbReference type="Gene3D" id="3.40.50.150">
    <property type="entry name" value="Vaccinia Virus protein VP39"/>
    <property type="match status" value="1"/>
</dbReference>
<accession>L1J761</accession>
<dbReference type="RefSeq" id="XP_005830919.1">
    <property type="nucleotide sequence ID" value="XM_005830862.1"/>
</dbReference>
<dbReference type="AlphaFoldDB" id="L1J761"/>
<proteinExistence type="predicted"/>
<dbReference type="HOGENOM" id="CLU_1139836_0_0_1"/>
<dbReference type="Proteomes" id="UP000011087">
    <property type="component" value="Unassembled WGS sequence"/>
</dbReference>
<sequence length="244" mass="26848">MCREALEDAVDNLVAANIEEIDAFLHDGEASSPWRVSAARGYDAAHDFTHPEVEHMVGDAIAKRLSSLPREIFVWVGKTMVCMGRMSPQCRCRHLDVRKGDVRSRADDSVAFCMAWVALAKFRMLDSVKSHKRHDGSGRGATEKHGRKRDVHILDPMCGVGTFLCATAVVANKLKFGLEVIGCDAEQVSIDVAKGNLTWLADDINFPLDLHVCDLREEQASSFDVSCSNQSAPHFLLALPVDGQ</sequence>
<reference evidence="3" key="2">
    <citation type="submission" date="2012-11" db="EMBL/GenBank/DDBJ databases">
        <authorList>
            <person name="Kuo A."/>
            <person name="Curtis B.A."/>
            <person name="Tanifuji G."/>
            <person name="Burki F."/>
            <person name="Gruber A."/>
            <person name="Irimia M."/>
            <person name="Maruyama S."/>
            <person name="Arias M.C."/>
            <person name="Ball S.G."/>
            <person name="Gile G.H."/>
            <person name="Hirakawa Y."/>
            <person name="Hopkins J.F."/>
            <person name="Rensing S.A."/>
            <person name="Schmutz J."/>
            <person name="Symeonidi A."/>
            <person name="Elias M."/>
            <person name="Eveleigh R.J."/>
            <person name="Herman E.K."/>
            <person name="Klute M.J."/>
            <person name="Nakayama T."/>
            <person name="Obornik M."/>
            <person name="Reyes-Prieto A."/>
            <person name="Armbrust E.V."/>
            <person name="Aves S.J."/>
            <person name="Beiko R.G."/>
            <person name="Coutinho P."/>
            <person name="Dacks J.B."/>
            <person name="Durnford D.G."/>
            <person name="Fast N.M."/>
            <person name="Green B.R."/>
            <person name="Grisdale C."/>
            <person name="Hempe F."/>
            <person name="Henrissat B."/>
            <person name="Hoppner M.P."/>
            <person name="Ishida K.-I."/>
            <person name="Kim E."/>
            <person name="Koreny L."/>
            <person name="Kroth P.G."/>
            <person name="Liu Y."/>
            <person name="Malik S.-B."/>
            <person name="Maier U.G."/>
            <person name="McRose D."/>
            <person name="Mock T."/>
            <person name="Neilson J.A."/>
            <person name="Onodera N.T."/>
            <person name="Poole A.M."/>
            <person name="Pritham E.J."/>
            <person name="Richards T.A."/>
            <person name="Rocap G."/>
            <person name="Roy S.W."/>
            <person name="Sarai C."/>
            <person name="Schaack S."/>
            <person name="Shirato S."/>
            <person name="Slamovits C.H."/>
            <person name="Spencer D.F."/>
            <person name="Suzuki S."/>
            <person name="Worden A.Z."/>
            <person name="Zauner S."/>
            <person name="Barry K."/>
            <person name="Bell C."/>
            <person name="Bharti A.K."/>
            <person name="Crow J.A."/>
            <person name="Grimwood J."/>
            <person name="Kramer R."/>
            <person name="Lindquist E."/>
            <person name="Lucas S."/>
            <person name="Salamov A."/>
            <person name="McFadden G.I."/>
            <person name="Lane C.E."/>
            <person name="Keeling P.J."/>
            <person name="Gray M.W."/>
            <person name="Grigoriev I.V."/>
            <person name="Archibald J.M."/>
        </authorList>
    </citation>
    <scope>NUCLEOTIDE SEQUENCE</scope>
    <source>
        <strain evidence="3">CCMP2712</strain>
    </source>
</reference>
<dbReference type="SUPFAM" id="SSF53335">
    <property type="entry name" value="S-adenosyl-L-methionine-dependent methyltransferases"/>
    <property type="match status" value="1"/>
</dbReference>
<name>L1J761_GUITC</name>
<dbReference type="OrthoDB" id="10647544at2759"/>
<dbReference type="PaxDb" id="55529-EKX43939"/>
<gene>
    <name evidence="1" type="ORF">GUITHDRAFT_110048</name>
</gene>
<dbReference type="EMBL" id="JH993007">
    <property type="protein sequence ID" value="EKX43939.1"/>
    <property type="molecule type" value="Genomic_DNA"/>
</dbReference>
<reference evidence="1 3" key="1">
    <citation type="journal article" date="2012" name="Nature">
        <title>Algal genomes reveal evolutionary mosaicism and the fate of nucleomorphs.</title>
        <authorList>
            <consortium name="DOE Joint Genome Institute"/>
            <person name="Curtis B.A."/>
            <person name="Tanifuji G."/>
            <person name="Burki F."/>
            <person name="Gruber A."/>
            <person name="Irimia M."/>
            <person name="Maruyama S."/>
            <person name="Arias M.C."/>
            <person name="Ball S.G."/>
            <person name="Gile G.H."/>
            <person name="Hirakawa Y."/>
            <person name="Hopkins J.F."/>
            <person name="Kuo A."/>
            <person name="Rensing S.A."/>
            <person name="Schmutz J."/>
            <person name="Symeonidi A."/>
            <person name="Elias M."/>
            <person name="Eveleigh R.J."/>
            <person name="Herman E.K."/>
            <person name="Klute M.J."/>
            <person name="Nakayama T."/>
            <person name="Obornik M."/>
            <person name="Reyes-Prieto A."/>
            <person name="Armbrust E.V."/>
            <person name="Aves S.J."/>
            <person name="Beiko R.G."/>
            <person name="Coutinho P."/>
            <person name="Dacks J.B."/>
            <person name="Durnford D.G."/>
            <person name="Fast N.M."/>
            <person name="Green B.R."/>
            <person name="Grisdale C.J."/>
            <person name="Hempel F."/>
            <person name="Henrissat B."/>
            <person name="Hoppner M.P."/>
            <person name="Ishida K."/>
            <person name="Kim E."/>
            <person name="Koreny L."/>
            <person name="Kroth P.G."/>
            <person name="Liu Y."/>
            <person name="Malik S.B."/>
            <person name="Maier U.G."/>
            <person name="McRose D."/>
            <person name="Mock T."/>
            <person name="Neilson J.A."/>
            <person name="Onodera N.T."/>
            <person name="Poole A.M."/>
            <person name="Pritham E.J."/>
            <person name="Richards T.A."/>
            <person name="Rocap G."/>
            <person name="Roy S.W."/>
            <person name="Sarai C."/>
            <person name="Schaack S."/>
            <person name="Shirato S."/>
            <person name="Slamovits C.H."/>
            <person name="Spencer D.F."/>
            <person name="Suzuki S."/>
            <person name="Worden A.Z."/>
            <person name="Zauner S."/>
            <person name="Barry K."/>
            <person name="Bell C."/>
            <person name="Bharti A.K."/>
            <person name="Crow J.A."/>
            <person name="Grimwood J."/>
            <person name="Kramer R."/>
            <person name="Lindquist E."/>
            <person name="Lucas S."/>
            <person name="Salamov A."/>
            <person name="McFadden G.I."/>
            <person name="Lane C.E."/>
            <person name="Keeling P.J."/>
            <person name="Gray M.W."/>
            <person name="Grigoriev I.V."/>
            <person name="Archibald J.M."/>
        </authorList>
    </citation>
    <scope>NUCLEOTIDE SEQUENCE</scope>
    <source>
        <strain evidence="1 3">CCMP2712</strain>
    </source>
</reference>
<evidence type="ECO:0000313" key="2">
    <source>
        <dbReference type="EnsemblProtists" id="EKX43939"/>
    </source>
</evidence>
<evidence type="ECO:0000313" key="1">
    <source>
        <dbReference type="EMBL" id="EKX43939.1"/>
    </source>
</evidence>
<evidence type="ECO:0000313" key="3">
    <source>
        <dbReference type="Proteomes" id="UP000011087"/>
    </source>
</evidence>
<dbReference type="GeneID" id="17300709"/>
<reference evidence="2" key="3">
    <citation type="submission" date="2016-03" db="UniProtKB">
        <authorList>
            <consortium name="EnsemblProtists"/>
        </authorList>
    </citation>
    <scope>IDENTIFICATION</scope>
</reference>
<keyword evidence="3" id="KW-1185">Reference proteome</keyword>
<dbReference type="EnsemblProtists" id="EKX43939">
    <property type="protein sequence ID" value="EKX43939"/>
    <property type="gene ID" value="GUITHDRAFT_110048"/>
</dbReference>
<dbReference type="KEGG" id="gtt:GUITHDRAFT_110048"/>
<protein>
    <submittedName>
        <fullName evidence="1 2">Uncharacterized protein</fullName>
    </submittedName>
</protein>
<dbReference type="InterPro" id="IPR029063">
    <property type="entry name" value="SAM-dependent_MTases_sf"/>
</dbReference>
<organism evidence="1">
    <name type="scientific">Guillardia theta (strain CCMP2712)</name>
    <name type="common">Cryptophyte</name>
    <dbReference type="NCBI Taxonomy" id="905079"/>
    <lineage>
        <taxon>Eukaryota</taxon>
        <taxon>Cryptophyceae</taxon>
        <taxon>Pyrenomonadales</taxon>
        <taxon>Geminigeraceae</taxon>
        <taxon>Guillardia</taxon>
    </lineage>
</organism>